<name>V4RHN7_9HYPH</name>
<dbReference type="Proteomes" id="UP000017819">
    <property type="component" value="Unassembled WGS sequence"/>
</dbReference>
<comment type="caution">
    <text evidence="2">The sequence shown here is derived from an EMBL/GenBank/DDBJ whole genome shotgun (WGS) entry which is preliminary data.</text>
</comment>
<dbReference type="STRING" id="631454.N177_1474"/>
<dbReference type="EMBL" id="AWXZ01000018">
    <property type="protein sequence ID" value="ESR25641.1"/>
    <property type="molecule type" value="Genomic_DNA"/>
</dbReference>
<gene>
    <name evidence="2" type="ORF">N177_1474</name>
</gene>
<evidence type="ECO:0000313" key="2">
    <source>
        <dbReference type="EMBL" id="ESR25641.1"/>
    </source>
</evidence>
<protein>
    <submittedName>
        <fullName evidence="2">Alpha/beta hydrolase</fullName>
    </submittedName>
</protein>
<dbReference type="PANTHER" id="PTHR43798:SF33">
    <property type="entry name" value="HYDROLASE, PUTATIVE (AFU_ORTHOLOGUE AFUA_2G14860)-RELATED"/>
    <property type="match status" value="1"/>
</dbReference>
<proteinExistence type="predicted"/>
<keyword evidence="3" id="KW-1185">Reference proteome</keyword>
<dbReference type="AlphaFoldDB" id="V4RHN7"/>
<dbReference type="InterPro" id="IPR000073">
    <property type="entry name" value="AB_hydrolase_1"/>
</dbReference>
<accession>V4RHN7</accession>
<feature type="domain" description="AB hydrolase-1" evidence="1">
    <location>
        <begin position="45"/>
        <end position="277"/>
    </location>
</feature>
<dbReference type="InterPro" id="IPR050266">
    <property type="entry name" value="AB_hydrolase_sf"/>
</dbReference>
<dbReference type="eggNOG" id="COG0596">
    <property type="taxonomic scope" value="Bacteria"/>
</dbReference>
<sequence length="281" mass="30248">MEAETGVEDAASAAIERIDGACEHAWTPDGEHRIRWRLIGEGRPLVLLHGGYGSWMHWLKAMEALAGHRRVACPDMPGFAQSGGRKPPYDPPRIAVAVAEGLGHLFGTATPLGVAGFSFGGTVAGHLARALAGRARSLALIGSGGLGSARPEIVMRSRARGMSAREILEVHRHNLAALMFKDPARIDALALEIQRRNTETRPTIVTRRYSRTPVLAEILREVPCPVHAIWGDGDATVGPFIESRLSVLRQGAPDARATIVPDCGHWAMYEQPEAVVTALMS</sequence>
<dbReference type="Pfam" id="PF12697">
    <property type="entry name" value="Abhydrolase_6"/>
    <property type="match status" value="1"/>
</dbReference>
<dbReference type="GO" id="GO:0016787">
    <property type="term" value="F:hydrolase activity"/>
    <property type="evidence" value="ECO:0007669"/>
    <property type="project" value="UniProtKB-KW"/>
</dbReference>
<dbReference type="InterPro" id="IPR029058">
    <property type="entry name" value="AB_hydrolase_fold"/>
</dbReference>
<keyword evidence="2" id="KW-0378">Hydrolase</keyword>
<dbReference type="SUPFAM" id="SSF53474">
    <property type="entry name" value="alpha/beta-Hydrolases"/>
    <property type="match status" value="1"/>
</dbReference>
<evidence type="ECO:0000259" key="1">
    <source>
        <dbReference type="Pfam" id="PF12697"/>
    </source>
</evidence>
<evidence type="ECO:0000313" key="3">
    <source>
        <dbReference type="Proteomes" id="UP000017819"/>
    </source>
</evidence>
<dbReference type="Gene3D" id="3.40.50.1820">
    <property type="entry name" value="alpha/beta hydrolase"/>
    <property type="match status" value="1"/>
</dbReference>
<dbReference type="PANTHER" id="PTHR43798">
    <property type="entry name" value="MONOACYLGLYCEROL LIPASE"/>
    <property type="match status" value="1"/>
</dbReference>
<dbReference type="GO" id="GO:0016020">
    <property type="term" value="C:membrane"/>
    <property type="evidence" value="ECO:0007669"/>
    <property type="project" value="TreeGrafter"/>
</dbReference>
<reference evidence="2 3" key="1">
    <citation type="journal article" date="2014" name="Genome Announc.">
        <title>Draft Genome Sequence of Lutibaculum baratangense Strain AMV1T, Isolated from a Mud Volcano in Andamans, India.</title>
        <authorList>
            <person name="Singh A."/>
            <person name="Sreenivas A."/>
            <person name="Sathyanarayana Reddy G."/>
            <person name="Pinnaka A.K."/>
            <person name="Shivaji S."/>
        </authorList>
    </citation>
    <scope>NUCLEOTIDE SEQUENCE [LARGE SCALE GENOMIC DNA]</scope>
    <source>
        <strain evidence="2 3">AMV1</strain>
    </source>
</reference>
<organism evidence="2 3">
    <name type="scientific">Lutibaculum baratangense AMV1</name>
    <dbReference type="NCBI Taxonomy" id="631454"/>
    <lineage>
        <taxon>Bacteria</taxon>
        <taxon>Pseudomonadati</taxon>
        <taxon>Pseudomonadota</taxon>
        <taxon>Alphaproteobacteria</taxon>
        <taxon>Hyphomicrobiales</taxon>
        <taxon>Tepidamorphaceae</taxon>
        <taxon>Lutibaculum</taxon>
    </lineage>
</organism>